<dbReference type="Gene3D" id="2.60.120.330">
    <property type="entry name" value="B-lactam Antibiotic, Isopenicillin N Synthase, Chain"/>
    <property type="match status" value="1"/>
</dbReference>
<dbReference type="GO" id="GO:0016787">
    <property type="term" value="F:hydrolase activity"/>
    <property type="evidence" value="ECO:0007669"/>
    <property type="project" value="UniProtKB-KW"/>
</dbReference>
<keyword evidence="1" id="KW-0067">ATP-binding</keyword>
<protein>
    <recommendedName>
        <fullName evidence="1">ATP-dependent DNA helicase</fullName>
        <ecNumber evidence="1">5.6.2.3</ecNumber>
    </recommendedName>
</protein>
<evidence type="ECO:0000259" key="3">
    <source>
        <dbReference type="PROSITE" id="PS51471"/>
    </source>
</evidence>
<evidence type="ECO:0000256" key="1">
    <source>
        <dbReference type="RuleBase" id="RU363044"/>
    </source>
</evidence>
<feature type="compositionally biased region" description="Low complexity" evidence="2">
    <location>
        <begin position="912"/>
        <end position="932"/>
    </location>
</feature>
<dbReference type="GO" id="GO:0006281">
    <property type="term" value="P:DNA repair"/>
    <property type="evidence" value="ECO:0007669"/>
    <property type="project" value="UniProtKB-KW"/>
</dbReference>
<feature type="region of interest" description="Disordered" evidence="2">
    <location>
        <begin position="235"/>
        <end position="307"/>
    </location>
</feature>
<dbReference type="InterPro" id="IPR027443">
    <property type="entry name" value="IPNS-like_sf"/>
</dbReference>
<dbReference type="GO" id="GO:0000723">
    <property type="term" value="P:telomere maintenance"/>
    <property type="evidence" value="ECO:0007669"/>
    <property type="project" value="InterPro"/>
</dbReference>
<dbReference type="EC" id="5.6.2.3" evidence="1"/>
<keyword evidence="1" id="KW-0234">DNA repair</keyword>
<dbReference type="InterPro" id="IPR003593">
    <property type="entry name" value="AAA+_ATPase"/>
</dbReference>
<dbReference type="InterPro" id="IPR005123">
    <property type="entry name" value="Oxoglu/Fe-dep_dioxygenase_dom"/>
</dbReference>
<dbReference type="GO" id="GO:0006310">
    <property type="term" value="P:DNA recombination"/>
    <property type="evidence" value="ECO:0007669"/>
    <property type="project" value="UniProtKB-KW"/>
</dbReference>
<dbReference type="SUPFAM" id="SSF51197">
    <property type="entry name" value="Clavaminate synthase-like"/>
    <property type="match status" value="1"/>
</dbReference>
<keyword evidence="1 4" id="KW-0347">Helicase</keyword>
<reference evidence="4 5" key="1">
    <citation type="submission" date="2020-01" db="EMBL/GenBank/DDBJ databases">
        <title>Identification and distribution of gene clusters putatively required for synthesis of sphingolipid metabolism inhibitors in phylogenetically diverse species of the filamentous fungus Fusarium.</title>
        <authorList>
            <person name="Kim H.-S."/>
            <person name="Busman M."/>
            <person name="Brown D.W."/>
            <person name="Divon H."/>
            <person name="Uhlig S."/>
            <person name="Proctor R.H."/>
        </authorList>
    </citation>
    <scope>NUCLEOTIDE SEQUENCE [LARGE SCALE GENOMIC DNA]</scope>
    <source>
        <strain evidence="4 5">NRRL 20459</strain>
    </source>
</reference>
<comment type="caution">
    <text evidence="4">The sequence shown here is derived from an EMBL/GenBank/DDBJ whole genome shotgun (WGS) entry which is preliminary data.</text>
</comment>
<dbReference type="SUPFAM" id="SSF52540">
    <property type="entry name" value="P-loop containing nucleoside triphosphate hydrolases"/>
    <property type="match status" value="2"/>
</dbReference>
<dbReference type="Pfam" id="PF05970">
    <property type="entry name" value="PIF1"/>
    <property type="match status" value="1"/>
</dbReference>
<dbReference type="InterPro" id="IPR044861">
    <property type="entry name" value="IPNS-like_FE2OG_OXY"/>
</dbReference>
<dbReference type="PANTHER" id="PTHR47642">
    <property type="entry name" value="ATP-DEPENDENT DNA HELICASE"/>
    <property type="match status" value="1"/>
</dbReference>
<feature type="compositionally biased region" description="Polar residues" evidence="2">
    <location>
        <begin position="287"/>
        <end position="296"/>
    </location>
</feature>
<dbReference type="GO" id="GO:0005524">
    <property type="term" value="F:ATP binding"/>
    <property type="evidence" value="ECO:0007669"/>
    <property type="project" value="UniProtKB-KW"/>
</dbReference>
<dbReference type="OrthoDB" id="432234at2759"/>
<gene>
    <name evidence="4" type="ORF">FALBO_12178</name>
</gene>
<dbReference type="Pfam" id="PF03171">
    <property type="entry name" value="2OG-FeII_Oxy"/>
    <property type="match status" value="1"/>
</dbReference>
<dbReference type="InterPro" id="IPR027417">
    <property type="entry name" value="P-loop_NTPase"/>
</dbReference>
<proteinExistence type="inferred from homology"/>
<keyword evidence="1" id="KW-0227">DNA damage</keyword>
<organism evidence="4 5">
    <name type="scientific">Fusarium albosuccineum</name>
    <dbReference type="NCBI Taxonomy" id="1237068"/>
    <lineage>
        <taxon>Eukaryota</taxon>
        <taxon>Fungi</taxon>
        <taxon>Dikarya</taxon>
        <taxon>Ascomycota</taxon>
        <taxon>Pezizomycotina</taxon>
        <taxon>Sordariomycetes</taxon>
        <taxon>Hypocreomycetidae</taxon>
        <taxon>Hypocreales</taxon>
        <taxon>Nectriaceae</taxon>
        <taxon>Fusarium</taxon>
        <taxon>Fusarium decemcellulare species complex</taxon>
    </lineage>
</organism>
<evidence type="ECO:0000313" key="5">
    <source>
        <dbReference type="Proteomes" id="UP000554235"/>
    </source>
</evidence>
<dbReference type="EMBL" id="JAADYS010001796">
    <property type="protein sequence ID" value="KAF4461030.1"/>
    <property type="molecule type" value="Genomic_DNA"/>
</dbReference>
<dbReference type="AlphaFoldDB" id="A0A8H4L3J3"/>
<dbReference type="PANTHER" id="PTHR47642:SF5">
    <property type="entry name" value="ATP-DEPENDENT DNA HELICASE"/>
    <property type="match status" value="1"/>
</dbReference>
<evidence type="ECO:0000313" key="4">
    <source>
        <dbReference type="EMBL" id="KAF4461030.1"/>
    </source>
</evidence>
<dbReference type="SMART" id="SM00382">
    <property type="entry name" value="AAA"/>
    <property type="match status" value="1"/>
</dbReference>
<dbReference type="PROSITE" id="PS51471">
    <property type="entry name" value="FE2OG_OXY"/>
    <property type="match status" value="1"/>
</dbReference>
<dbReference type="GO" id="GO:0043139">
    <property type="term" value="F:5'-3' DNA helicase activity"/>
    <property type="evidence" value="ECO:0007669"/>
    <property type="project" value="UniProtKB-EC"/>
</dbReference>
<feature type="region of interest" description="Disordered" evidence="2">
    <location>
        <begin position="908"/>
        <end position="945"/>
    </location>
</feature>
<comment type="similarity">
    <text evidence="1">Belongs to the helicase family.</text>
</comment>
<keyword evidence="1" id="KW-0233">DNA recombination</keyword>
<name>A0A8H4L3J3_9HYPO</name>
<sequence>MGSEENKREPNIWPPEQVYPGFRDFLIKFYWELNKTSLAILDALIMSLDLTEDEAKTVRALHPGHDHQLRLLHYPPMDEATAADKYSARIGAHRDWSSFTILFQDANGGLKYYDRQSETFRDAIPKEGVLYMNIGDMFERVSNGECTSLLVEVIVSNGAFHRGIYPSALHEVVVRNPGRARYSIPYFFSPIGEGIIEPQLSLVEKAESRLFDPVSMMEYSKTMFERINVYVNQQRLPKPSTPSRPRSAMVQLQSSPGSSMLAPPSDPYELSSPSAGIKRKWDPSISAPPSSFLSVTSDDEDDDDEPNFDKWIRGPGGLPGFPQSISRPHVPPFPKRIQGPPDVDAMLQEAQFNRPAEMQFAAEVEHETRRAVDDEMRRHRQSREQHGPEPSLCPEQVRLLGLIASGRNVFYTGSAGCGKSTVLKAAVRMLRNDMGRKVHILAPTGRAALQVDGMSTWSYMGWTPDYHKKPLAELVDAGFRKFVKQRWRQTDVLIIDEISMVENHHLERINASLKAVRSWHDRANAPAFGGVQLIVTGDFCQLPPVKPFQFCMYCGLEMIPDDDEAEFNCPQNHGPFAETDKWAFKSRAWEEAKFEHVHLQQIHRQNDEYFIKLLQKCRLGLSFAPDETRTLMDHPCEVAKATRLFCTRREVTHLNTLNFNKLKTPIFEYGALDDFNWNRNQHPHLYYYNDREHDGTLKQCKDQRLDSKVQLRGGMLVVLQVNLDIKGGLVNGSQGIICGFEPWDAALLPKAKTQDDNIPPWQALTGEHAKLRETQIALFMNRQPVKAWPKVLFHNGKKRTIYASCVVNSIGDREPYSLLHRTQIPLVAGWAMSVHKSQGMTLDRVIVNLSRAFEEGQVYVALSRATSLGGLKIEGGSEGLSIVSGGNPEVQQFLEAKFGEGLFADCARPRSDVSGSPSPSSSPQPSLDDVPSIIDLTTPEPEAAK</sequence>
<dbReference type="Gene3D" id="3.40.50.300">
    <property type="entry name" value="P-loop containing nucleotide triphosphate hydrolases"/>
    <property type="match status" value="2"/>
</dbReference>
<keyword evidence="1" id="KW-0547">Nucleotide-binding</keyword>
<accession>A0A8H4L3J3</accession>
<dbReference type="CDD" id="cd18809">
    <property type="entry name" value="SF1_C_RecD"/>
    <property type="match status" value="1"/>
</dbReference>
<dbReference type="InterPro" id="IPR010285">
    <property type="entry name" value="DNA_helicase_pif1-like_DEAD"/>
</dbReference>
<comment type="cofactor">
    <cofactor evidence="1">
        <name>Mg(2+)</name>
        <dbReference type="ChEBI" id="CHEBI:18420"/>
    </cofactor>
</comment>
<feature type="compositionally biased region" description="Acidic residues" evidence="2">
    <location>
        <begin position="297"/>
        <end position="306"/>
    </location>
</feature>
<evidence type="ECO:0000256" key="2">
    <source>
        <dbReference type="SAM" id="MobiDB-lite"/>
    </source>
</evidence>
<feature type="domain" description="Fe2OG dioxygenase" evidence="3">
    <location>
        <begin position="65"/>
        <end position="190"/>
    </location>
</feature>
<keyword evidence="5" id="KW-1185">Reference proteome</keyword>
<keyword evidence="1" id="KW-0378">Hydrolase</keyword>
<comment type="catalytic activity">
    <reaction evidence="1">
        <text>ATP + H2O = ADP + phosphate + H(+)</text>
        <dbReference type="Rhea" id="RHEA:13065"/>
        <dbReference type="ChEBI" id="CHEBI:15377"/>
        <dbReference type="ChEBI" id="CHEBI:15378"/>
        <dbReference type="ChEBI" id="CHEBI:30616"/>
        <dbReference type="ChEBI" id="CHEBI:43474"/>
        <dbReference type="ChEBI" id="CHEBI:456216"/>
        <dbReference type="EC" id="5.6.2.3"/>
    </reaction>
</comment>
<dbReference type="InterPro" id="IPR051055">
    <property type="entry name" value="PIF1_helicase"/>
</dbReference>
<dbReference type="Proteomes" id="UP000554235">
    <property type="component" value="Unassembled WGS sequence"/>
</dbReference>